<feature type="region of interest" description="Disordered" evidence="10">
    <location>
        <begin position="65"/>
        <end position="84"/>
    </location>
</feature>
<evidence type="ECO:0000313" key="14">
    <source>
        <dbReference type="EMBL" id="MBW6532907.1"/>
    </source>
</evidence>
<dbReference type="SUPFAM" id="SSF56935">
    <property type="entry name" value="Porins"/>
    <property type="match status" value="1"/>
</dbReference>
<evidence type="ECO:0000256" key="6">
    <source>
        <dbReference type="ARBA" id="ARBA00023136"/>
    </source>
</evidence>
<reference evidence="14 15" key="1">
    <citation type="submission" date="2021-07" db="EMBL/GenBank/DDBJ databases">
        <title>Sphingomonas sp.</title>
        <authorList>
            <person name="Feng G."/>
            <person name="Li J."/>
            <person name="Pan M."/>
        </authorList>
    </citation>
    <scope>NUCLEOTIDE SEQUENCE [LARGE SCALE GENOMIC DNA]</scope>
    <source>
        <strain evidence="14 15">RRHST34</strain>
    </source>
</reference>
<evidence type="ECO:0000256" key="9">
    <source>
        <dbReference type="RuleBase" id="RU003357"/>
    </source>
</evidence>
<dbReference type="Pfam" id="PF00593">
    <property type="entry name" value="TonB_dep_Rec_b-barrel"/>
    <property type="match status" value="1"/>
</dbReference>
<dbReference type="Gene3D" id="2.170.130.10">
    <property type="entry name" value="TonB-dependent receptor, plug domain"/>
    <property type="match status" value="1"/>
</dbReference>
<dbReference type="InterPro" id="IPR000531">
    <property type="entry name" value="Beta-barrel_TonB"/>
</dbReference>
<evidence type="ECO:0000256" key="4">
    <source>
        <dbReference type="ARBA" id="ARBA00022692"/>
    </source>
</evidence>
<keyword evidence="11" id="KW-0732">Signal</keyword>
<protein>
    <submittedName>
        <fullName evidence="14">TonB-dependent receptor</fullName>
    </submittedName>
</protein>
<evidence type="ECO:0000259" key="12">
    <source>
        <dbReference type="Pfam" id="PF00593"/>
    </source>
</evidence>
<gene>
    <name evidence="14" type="ORF">KZ820_19360</name>
</gene>
<feature type="compositionally biased region" description="Polar residues" evidence="10">
    <location>
        <begin position="65"/>
        <end position="79"/>
    </location>
</feature>
<keyword evidence="14" id="KW-0675">Receptor</keyword>
<dbReference type="Proteomes" id="UP000759103">
    <property type="component" value="Unassembled WGS sequence"/>
</dbReference>
<name>A0ABS7BTH1_9SPHN</name>
<feature type="domain" description="TonB-dependent receptor-like beta-barrel" evidence="12">
    <location>
        <begin position="446"/>
        <end position="955"/>
    </location>
</feature>
<evidence type="ECO:0000313" key="15">
    <source>
        <dbReference type="Proteomes" id="UP000759103"/>
    </source>
</evidence>
<dbReference type="PANTHER" id="PTHR47234:SF3">
    <property type="entry name" value="SECRETIN_TONB SHORT N-TERMINAL DOMAIN-CONTAINING PROTEIN"/>
    <property type="match status" value="1"/>
</dbReference>
<evidence type="ECO:0000256" key="8">
    <source>
        <dbReference type="PROSITE-ProRule" id="PRU01360"/>
    </source>
</evidence>
<evidence type="ECO:0000256" key="1">
    <source>
        <dbReference type="ARBA" id="ARBA00004571"/>
    </source>
</evidence>
<evidence type="ECO:0000256" key="11">
    <source>
        <dbReference type="SAM" id="SignalP"/>
    </source>
</evidence>
<proteinExistence type="inferred from homology"/>
<dbReference type="PANTHER" id="PTHR47234">
    <property type="match status" value="1"/>
</dbReference>
<keyword evidence="4 8" id="KW-0812">Transmembrane</keyword>
<keyword evidence="7 8" id="KW-0998">Cell outer membrane</keyword>
<dbReference type="InterPro" id="IPR036942">
    <property type="entry name" value="Beta-barrel_TonB_sf"/>
</dbReference>
<evidence type="ECO:0000256" key="3">
    <source>
        <dbReference type="ARBA" id="ARBA00022452"/>
    </source>
</evidence>
<evidence type="ECO:0000256" key="2">
    <source>
        <dbReference type="ARBA" id="ARBA00022448"/>
    </source>
</evidence>
<accession>A0ABS7BTH1</accession>
<dbReference type="Gene3D" id="2.40.170.20">
    <property type="entry name" value="TonB-dependent receptor, beta-barrel domain"/>
    <property type="match status" value="1"/>
</dbReference>
<dbReference type="Pfam" id="PF07715">
    <property type="entry name" value="Plug"/>
    <property type="match status" value="1"/>
</dbReference>
<comment type="caution">
    <text evidence="14">The sequence shown here is derived from an EMBL/GenBank/DDBJ whole genome shotgun (WGS) entry which is preliminary data.</text>
</comment>
<sequence>MWALKTTLLLLAPASALLAPGAAFAQASSVVVPAPAREPSAAVTDPAPAQDDATIADITVTGSRLASRGYSQPTPTTTVNRDDIEKLSQPNLFQAIRLLPALQGSSGRQTRGNSTSSGQQGLSSFALRGLGELRTLTLLDGQRVTPANFIGVPDISQFPQLLVERVDVVTGGASASYGSDAVGGVVNFVTNKRFTGVRANLQTGITTYGDDPNLTAQVAWGGSSKDGRLHVQVSGEYSYEGGTPAGDFGVSGGVNGRDWYNAPAFLGRSNAATVDGLPRYTLINRAQPFQYAKFGLITSGPLQGTAFGPGGVPYQFAYGSGGRPLGNGQVTGCFNPFCVGGDLSAQIGESPSLASRLERGVGYGRVGFDVSDGMEVFATATLARVLSRNFPNRGAERIGLTVQCDNAFLPAAVRDGCAANGITSFQFGTVTAQFADPITVRTRRDQQRYVLGVDGKVAIAGTEWRVNAYGAHGVSTIAVDVSNISLQPHFNAAIDAVTASDGSIVCRSAVARAAGCVPFNAFGDVTNSTAAYAYVMPENGPRQRSRQEQNVASFNLTGEPFSSWAGPVAIAFGVEGREEIYRTVADPYGNGASAATPNSALYPADPLLNTAIGNNWYAGNYKAGRGRYGVKEAYAEINVPILDSDVLGQANVNGAIRVTDYTTSGTVEAWKIGGVWKTPLDGFRLRAVTSRDVRAPNLSELFAAQIVTNSTVLYRGNVINIQNRVAGNTGLRPEIGRSTEIGFVYAEPSWLPGFAVSVDYYDIKISDAIISLGAQQIVDLCEQGAQDQCAATLLDSPTPGANYVQVTAFNAASIRTKGFDIEASYRFPLSGIGLPGRVTLRGLATHVIDLVTTSNVVGSIPIDTAGVNSGTTPDWKGLLTQSWDTDRFSLSLTERFISDGVYSNEWIECRSSCPVSTNNNPTVDDNSMPGAFYVDLGGSYNLTSEVSAFFRVDNLLDKDPVAAPSTGVSPGVNSLLYDVLGRTFRLGVRANF</sequence>
<dbReference type="EMBL" id="JAHXZN010000011">
    <property type="protein sequence ID" value="MBW6532907.1"/>
    <property type="molecule type" value="Genomic_DNA"/>
</dbReference>
<feature type="domain" description="TonB-dependent receptor plug" evidence="13">
    <location>
        <begin position="71"/>
        <end position="185"/>
    </location>
</feature>
<keyword evidence="15" id="KW-1185">Reference proteome</keyword>
<organism evidence="14 15">
    <name type="scientific">Sphingomonas citri</name>
    <dbReference type="NCBI Taxonomy" id="2862499"/>
    <lineage>
        <taxon>Bacteria</taxon>
        <taxon>Pseudomonadati</taxon>
        <taxon>Pseudomonadota</taxon>
        <taxon>Alphaproteobacteria</taxon>
        <taxon>Sphingomonadales</taxon>
        <taxon>Sphingomonadaceae</taxon>
        <taxon>Sphingomonas</taxon>
    </lineage>
</organism>
<feature type="signal peptide" evidence="11">
    <location>
        <begin position="1"/>
        <end position="25"/>
    </location>
</feature>
<dbReference type="InterPro" id="IPR012910">
    <property type="entry name" value="Plug_dom"/>
</dbReference>
<dbReference type="InterPro" id="IPR037066">
    <property type="entry name" value="Plug_dom_sf"/>
</dbReference>
<comment type="similarity">
    <text evidence="8 9">Belongs to the TonB-dependent receptor family.</text>
</comment>
<keyword evidence="2 8" id="KW-0813">Transport</keyword>
<evidence type="ECO:0000256" key="7">
    <source>
        <dbReference type="ARBA" id="ARBA00023237"/>
    </source>
</evidence>
<evidence type="ECO:0000259" key="13">
    <source>
        <dbReference type="Pfam" id="PF07715"/>
    </source>
</evidence>
<dbReference type="PROSITE" id="PS52016">
    <property type="entry name" value="TONB_DEPENDENT_REC_3"/>
    <property type="match status" value="1"/>
</dbReference>
<feature type="chain" id="PRO_5047213064" evidence="11">
    <location>
        <begin position="26"/>
        <end position="992"/>
    </location>
</feature>
<keyword evidence="5 9" id="KW-0798">TonB box</keyword>
<keyword evidence="6 8" id="KW-0472">Membrane</keyword>
<comment type="subcellular location">
    <subcellularLocation>
        <location evidence="1 8">Cell outer membrane</location>
        <topology evidence="1 8">Multi-pass membrane protein</topology>
    </subcellularLocation>
</comment>
<dbReference type="InterPro" id="IPR039426">
    <property type="entry name" value="TonB-dep_rcpt-like"/>
</dbReference>
<evidence type="ECO:0000256" key="5">
    <source>
        <dbReference type="ARBA" id="ARBA00023077"/>
    </source>
</evidence>
<evidence type="ECO:0000256" key="10">
    <source>
        <dbReference type="SAM" id="MobiDB-lite"/>
    </source>
</evidence>
<keyword evidence="3 8" id="KW-1134">Transmembrane beta strand</keyword>